<dbReference type="CDD" id="cd02005">
    <property type="entry name" value="TPP_PDC_IPDC"/>
    <property type="match status" value="1"/>
</dbReference>
<accession>A0A8K0T9C6</accession>
<keyword evidence="7" id="KW-0210">Decarboxylase</keyword>
<dbReference type="GO" id="GO:0030976">
    <property type="term" value="F:thiamine pyrophosphate binding"/>
    <property type="evidence" value="ECO:0007669"/>
    <property type="project" value="InterPro"/>
</dbReference>
<dbReference type="GO" id="GO:0005829">
    <property type="term" value="C:cytosol"/>
    <property type="evidence" value="ECO:0007669"/>
    <property type="project" value="TreeGrafter"/>
</dbReference>
<keyword evidence="10" id="KW-0456">Lyase</keyword>
<comment type="cofactor">
    <cofactor evidence="11">
        <name>Mg(2+)</name>
        <dbReference type="ChEBI" id="CHEBI:18420"/>
    </cofactor>
    <text evidence="11">Binds 1 Mg(2+) per subunit.</text>
</comment>
<dbReference type="Gene3D" id="3.40.50.970">
    <property type="match status" value="2"/>
</dbReference>
<keyword evidence="9 12" id="KW-0786">Thiamine pyrophosphate</keyword>
<keyword evidence="16" id="KW-0670">Pyruvate</keyword>
<dbReference type="PANTHER" id="PTHR43452">
    <property type="entry name" value="PYRUVATE DECARBOXYLASE"/>
    <property type="match status" value="1"/>
</dbReference>
<dbReference type="Pfam" id="PF00205">
    <property type="entry name" value="TPP_enzyme_M"/>
    <property type="match status" value="1"/>
</dbReference>
<evidence type="ECO:0000313" key="16">
    <source>
        <dbReference type="EMBL" id="KAH7349830.1"/>
    </source>
</evidence>
<dbReference type="GO" id="GO:0005634">
    <property type="term" value="C:nucleus"/>
    <property type="evidence" value="ECO:0007669"/>
    <property type="project" value="TreeGrafter"/>
</dbReference>
<evidence type="ECO:0000256" key="7">
    <source>
        <dbReference type="ARBA" id="ARBA00022793"/>
    </source>
</evidence>
<evidence type="ECO:0000256" key="9">
    <source>
        <dbReference type="ARBA" id="ARBA00023052"/>
    </source>
</evidence>
<keyword evidence="6 11" id="KW-0479">Metal-binding</keyword>
<dbReference type="Proteomes" id="UP000813385">
    <property type="component" value="Unassembled WGS sequence"/>
</dbReference>
<dbReference type="EMBL" id="JAGPXD010000006">
    <property type="protein sequence ID" value="KAH7349830.1"/>
    <property type="molecule type" value="Genomic_DNA"/>
</dbReference>
<comment type="catalytic activity">
    <reaction evidence="1">
        <text>a 2-oxocarboxylate + H(+) = an aldehyde + CO2</text>
        <dbReference type="Rhea" id="RHEA:11628"/>
        <dbReference type="ChEBI" id="CHEBI:15378"/>
        <dbReference type="ChEBI" id="CHEBI:16526"/>
        <dbReference type="ChEBI" id="CHEBI:17478"/>
        <dbReference type="ChEBI" id="CHEBI:35179"/>
        <dbReference type="EC" id="4.1.1.1"/>
    </reaction>
</comment>
<feature type="binding site" evidence="11">
    <location>
        <position position="479"/>
    </location>
    <ligand>
        <name>Mg(2+)</name>
        <dbReference type="ChEBI" id="CHEBI:18420"/>
    </ligand>
</feature>
<dbReference type="Gene3D" id="3.40.50.1220">
    <property type="entry name" value="TPP-binding domain"/>
    <property type="match status" value="1"/>
</dbReference>
<dbReference type="InterPro" id="IPR012110">
    <property type="entry name" value="PDC/IPDC-like"/>
</dbReference>
<dbReference type="InterPro" id="IPR029035">
    <property type="entry name" value="DHS-like_NAD/FAD-binding_dom"/>
</dbReference>
<evidence type="ECO:0000256" key="10">
    <source>
        <dbReference type="ARBA" id="ARBA00023239"/>
    </source>
</evidence>
<evidence type="ECO:0000256" key="11">
    <source>
        <dbReference type="PIRSR" id="PIRSR036565-2"/>
    </source>
</evidence>
<gene>
    <name evidence="16" type="ORF">B0T11DRAFT_232307</name>
</gene>
<dbReference type="Pfam" id="PF02775">
    <property type="entry name" value="TPP_enzyme_C"/>
    <property type="match status" value="1"/>
</dbReference>
<protein>
    <recommendedName>
        <fullName evidence="5">Pyruvate decarboxylase</fullName>
        <ecNumber evidence="4">4.1.1.1</ecNumber>
    </recommendedName>
</protein>
<keyword evidence="8 11" id="KW-0460">Magnesium</keyword>
<evidence type="ECO:0000256" key="4">
    <source>
        <dbReference type="ARBA" id="ARBA00013202"/>
    </source>
</evidence>
<evidence type="ECO:0000256" key="6">
    <source>
        <dbReference type="ARBA" id="ARBA00022723"/>
    </source>
</evidence>
<comment type="caution">
    <text evidence="16">The sequence shown here is derived from an EMBL/GenBank/DDBJ whole genome shotgun (WGS) entry which is preliminary data.</text>
</comment>
<dbReference type="PANTHER" id="PTHR43452:SF30">
    <property type="entry name" value="PYRUVATE DECARBOXYLASE ISOZYME 1-RELATED"/>
    <property type="match status" value="1"/>
</dbReference>
<dbReference type="InterPro" id="IPR029061">
    <property type="entry name" value="THDP-binding"/>
</dbReference>
<dbReference type="InterPro" id="IPR011766">
    <property type="entry name" value="TPP_enzyme_TPP-bd"/>
</dbReference>
<proteinExistence type="inferred from homology"/>
<feature type="domain" description="Thiamine pyrophosphate enzyme central" evidence="13">
    <location>
        <begin position="211"/>
        <end position="341"/>
    </location>
</feature>
<dbReference type="EC" id="4.1.1.1" evidence="4"/>
<keyword evidence="17" id="KW-1185">Reference proteome</keyword>
<evidence type="ECO:0000313" key="17">
    <source>
        <dbReference type="Proteomes" id="UP000813385"/>
    </source>
</evidence>
<reference evidence="16" key="1">
    <citation type="journal article" date="2021" name="Nat. Commun.">
        <title>Genetic determinants of endophytism in the Arabidopsis root mycobiome.</title>
        <authorList>
            <person name="Mesny F."/>
            <person name="Miyauchi S."/>
            <person name="Thiergart T."/>
            <person name="Pickel B."/>
            <person name="Atanasova L."/>
            <person name="Karlsson M."/>
            <person name="Huettel B."/>
            <person name="Barry K.W."/>
            <person name="Haridas S."/>
            <person name="Chen C."/>
            <person name="Bauer D."/>
            <person name="Andreopoulos W."/>
            <person name="Pangilinan J."/>
            <person name="LaButti K."/>
            <person name="Riley R."/>
            <person name="Lipzen A."/>
            <person name="Clum A."/>
            <person name="Drula E."/>
            <person name="Henrissat B."/>
            <person name="Kohler A."/>
            <person name="Grigoriev I.V."/>
            <person name="Martin F.M."/>
            <person name="Hacquard S."/>
        </authorList>
    </citation>
    <scope>NUCLEOTIDE SEQUENCE</scope>
    <source>
        <strain evidence="16">MPI-CAGE-AT-0016</strain>
    </source>
</reference>
<evidence type="ECO:0000256" key="1">
    <source>
        <dbReference type="ARBA" id="ARBA00001041"/>
    </source>
</evidence>
<evidence type="ECO:0000259" key="14">
    <source>
        <dbReference type="Pfam" id="PF02775"/>
    </source>
</evidence>
<feature type="binding site" evidence="11">
    <location>
        <position position="477"/>
    </location>
    <ligand>
        <name>Mg(2+)</name>
        <dbReference type="ChEBI" id="CHEBI:18420"/>
    </ligand>
</feature>
<dbReference type="Pfam" id="PF02776">
    <property type="entry name" value="TPP_enzyme_N"/>
    <property type="match status" value="1"/>
</dbReference>
<evidence type="ECO:0000256" key="12">
    <source>
        <dbReference type="RuleBase" id="RU362132"/>
    </source>
</evidence>
<sequence length="572" mass="62584">MGDIREQGLRKPVDVAEYLFTRLKQVGVESVHGLPGDYNLVALDYLPNAGLRWVGSVNELNAGYAADGYARVKGISAIITTFGVGELSAINALAGAFAEHVPVVHIVGCPSTRSQRNGMLLHHTLGNGDFNVFANMNADISCDVAKLNNPAEIAVQIDHAIRECWLKSRPVYVMLPTDMVERKVEGARLETPIELDEAANDPAKEDYVVDVILKYLHAAEKPVVLVDACAIRHRALAETHALLEKAKIPVFVTPMGKGAINETHPNYGGVYAGEASEPTVREQVEASDLILSIGALKSDFNTAGFSYRTSQLNTIDLHSTHTVVRYSEYPGVSMKGVLRKITEKLDLSKLSVTPVQKHAAPGKPGDDFGAITQSWLWPRVGSFLREKDIIVTETGTSNFGVIGTRFPAGVTALSQVLWGSIGWSVGACQGAALAAKDAGDDRRTILFVGDGSFQLTAQELTTMIRHKLRVTIFCICNDGYTVERFIHGMEAGYNDIVQWKYKDLVTVFGGNEETTKKYQVRTQKEMDDLLKDKKFNDDRGVQFVELYMGKEDAPRALVLTAEASSKLNAEKE</sequence>
<feature type="domain" description="Thiamine pyrophosphate enzyme N-terminal TPP-binding" evidence="15">
    <location>
        <begin position="14"/>
        <end position="119"/>
    </location>
</feature>
<dbReference type="GO" id="GO:0000949">
    <property type="term" value="P:aromatic amino acid family catabolic process to alcohol via Ehrlich pathway"/>
    <property type="evidence" value="ECO:0007669"/>
    <property type="project" value="TreeGrafter"/>
</dbReference>
<name>A0A8K0T9C6_9PEZI</name>
<dbReference type="FunFam" id="3.40.50.970:FF:000019">
    <property type="entry name" value="Pyruvate decarboxylase isozyme"/>
    <property type="match status" value="1"/>
</dbReference>
<feature type="binding site" evidence="11">
    <location>
        <position position="450"/>
    </location>
    <ligand>
        <name>Mg(2+)</name>
        <dbReference type="ChEBI" id="CHEBI:18420"/>
    </ligand>
</feature>
<dbReference type="PIRSF" id="PIRSF036565">
    <property type="entry name" value="Pyruvt_ip_decrb"/>
    <property type="match status" value="1"/>
</dbReference>
<dbReference type="OrthoDB" id="3970464at2759"/>
<comment type="similarity">
    <text evidence="3 12">Belongs to the TPP enzyme family.</text>
</comment>
<evidence type="ECO:0000256" key="2">
    <source>
        <dbReference type="ARBA" id="ARBA00001964"/>
    </source>
</evidence>
<organism evidence="16 17">
    <name type="scientific">Plectosphaerella cucumerina</name>
    <dbReference type="NCBI Taxonomy" id="40658"/>
    <lineage>
        <taxon>Eukaryota</taxon>
        <taxon>Fungi</taxon>
        <taxon>Dikarya</taxon>
        <taxon>Ascomycota</taxon>
        <taxon>Pezizomycotina</taxon>
        <taxon>Sordariomycetes</taxon>
        <taxon>Hypocreomycetidae</taxon>
        <taxon>Glomerellales</taxon>
        <taxon>Plectosphaerellaceae</taxon>
        <taxon>Plectosphaerella</taxon>
    </lineage>
</organism>
<dbReference type="InterPro" id="IPR012001">
    <property type="entry name" value="Thiamin_PyroP_enz_TPP-bd_dom"/>
</dbReference>
<dbReference type="SUPFAM" id="SSF52518">
    <property type="entry name" value="Thiamin diphosphate-binding fold (THDP-binding)"/>
    <property type="match status" value="2"/>
</dbReference>
<feature type="domain" description="Thiamine pyrophosphate enzyme TPP-binding" evidence="14">
    <location>
        <begin position="412"/>
        <end position="534"/>
    </location>
</feature>
<dbReference type="InterPro" id="IPR047213">
    <property type="entry name" value="TPP_PYR_PDC_IPDC-like"/>
</dbReference>
<evidence type="ECO:0000259" key="13">
    <source>
        <dbReference type="Pfam" id="PF00205"/>
    </source>
</evidence>
<dbReference type="GO" id="GO:0004737">
    <property type="term" value="F:pyruvate decarboxylase activity"/>
    <property type="evidence" value="ECO:0007669"/>
    <property type="project" value="UniProtKB-EC"/>
</dbReference>
<evidence type="ECO:0000259" key="15">
    <source>
        <dbReference type="Pfam" id="PF02776"/>
    </source>
</evidence>
<evidence type="ECO:0000256" key="3">
    <source>
        <dbReference type="ARBA" id="ARBA00007812"/>
    </source>
</evidence>
<dbReference type="GO" id="GO:0000287">
    <property type="term" value="F:magnesium ion binding"/>
    <property type="evidence" value="ECO:0007669"/>
    <property type="project" value="InterPro"/>
</dbReference>
<dbReference type="FunFam" id="3.40.50.970:FF:000024">
    <property type="entry name" value="Pyruvate decarboxylase isozyme"/>
    <property type="match status" value="1"/>
</dbReference>
<dbReference type="InterPro" id="IPR047214">
    <property type="entry name" value="TPP_PDC_IPDC"/>
</dbReference>
<evidence type="ECO:0000256" key="5">
    <source>
        <dbReference type="ARBA" id="ARBA00014422"/>
    </source>
</evidence>
<dbReference type="CDD" id="cd07038">
    <property type="entry name" value="TPP_PYR_PDC_IPDC_like"/>
    <property type="match status" value="1"/>
</dbReference>
<evidence type="ECO:0000256" key="8">
    <source>
        <dbReference type="ARBA" id="ARBA00022842"/>
    </source>
</evidence>
<dbReference type="InterPro" id="IPR012000">
    <property type="entry name" value="Thiamin_PyroP_enz_cen_dom"/>
</dbReference>
<comment type="cofactor">
    <cofactor evidence="2">
        <name>thiamine diphosphate</name>
        <dbReference type="ChEBI" id="CHEBI:58937"/>
    </cofactor>
</comment>
<dbReference type="AlphaFoldDB" id="A0A8K0T9C6"/>
<dbReference type="SUPFAM" id="SSF52467">
    <property type="entry name" value="DHS-like NAD/FAD-binding domain"/>
    <property type="match status" value="1"/>
</dbReference>